<dbReference type="EMBL" id="LAZR01024260">
    <property type="protein sequence ID" value="KKL75758.1"/>
    <property type="molecule type" value="Genomic_DNA"/>
</dbReference>
<dbReference type="PANTHER" id="PTHR37844">
    <property type="entry name" value="SER/THR PROTEIN PHOSPHATASE SUPERFAMILY (AFU_ORTHOLOGUE AFUA_1G14840)"/>
    <property type="match status" value="1"/>
</dbReference>
<evidence type="ECO:0000259" key="1">
    <source>
        <dbReference type="Pfam" id="PF00149"/>
    </source>
</evidence>
<reference evidence="2" key="1">
    <citation type="journal article" date="2015" name="Nature">
        <title>Complex archaea that bridge the gap between prokaryotes and eukaryotes.</title>
        <authorList>
            <person name="Spang A."/>
            <person name="Saw J.H."/>
            <person name="Jorgensen S.L."/>
            <person name="Zaremba-Niedzwiedzka K."/>
            <person name="Martijn J."/>
            <person name="Lind A.E."/>
            <person name="van Eijk R."/>
            <person name="Schleper C."/>
            <person name="Guy L."/>
            <person name="Ettema T.J."/>
        </authorList>
    </citation>
    <scope>NUCLEOTIDE SEQUENCE</scope>
</reference>
<dbReference type="SUPFAM" id="SSF56300">
    <property type="entry name" value="Metallo-dependent phosphatases"/>
    <property type="match status" value="1"/>
</dbReference>
<accession>A0A0F9ENV7</accession>
<dbReference type="InterPro" id="IPR004843">
    <property type="entry name" value="Calcineurin-like_PHP"/>
</dbReference>
<feature type="domain" description="Calcineurin-like phosphoesterase" evidence="1">
    <location>
        <begin position="18"/>
        <end position="234"/>
    </location>
</feature>
<dbReference type="AlphaFoldDB" id="A0A0F9ENV7"/>
<organism evidence="2">
    <name type="scientific">marine sediment metagenome</name>
    <dbReference type="NCBI Taxonomy" id="412755"/>
    <lineage>
        <taxon>unclassified sequences</taxon>
        <taxon>metagenomes</taxon>
        <taxon>ecological metagenomes</taxon>
    </lineage>
</organism>
<dbReference type="Gene3D" id="3.60.21.10">
    <property type="match status" value="1"/>
</dbReference>
<dbReference type="GO" id="GO:0016787">
    <property type="term" value="F:hydrolase activity"/>
    <property type="evidence" value="ECO:0007669"/>
    <property type="project" value="InterPro"/>
</dbReference>
<dbReference type="Pfam" id="PF00149">
    <property type="entry name" value="Metallophos"/>
    <property type="match status" value="1"/>
</dbReference>
<dbReference type="InterPro" id="IPR029052">
    <property type="entry name" value="Metallo-depent_PP-like"/>
</dbReference>
<dbReference type="PANTHER" id="PTHR37844:SF2">
    <property type="entry name" value="SER_THR PROTEIN PHOSPHATASE SUPERFAMILY (AFU_ORTHOLOGUE AFUA_1G14840)"/>
    <property type="match status" value="1"/>
</dbReference>
<name>A0A0F9ENV7_9ZZZZ</name>
<sequence>MLMRFMSDLHLEFGPMDFVPDEGNDADTVLVLAGDIAVAKKRALYTEFILNAVSRFKHVIWIMGNHEHYYGSVLRSIPKILRNVGEHDNLSVVEDEVIVLDNVAFICATLWTDFANNNPIAMMTAQLRMNDYKRIRTCGVHGGMKKSPRAAYERKILPMDTYAIHVKSLAFIVDSIVKAKELGQKIVVVTHHGPSYQSVSTNYRGDDLNCSYVSPLDDMIMQLEPDYWIHGHLHDTCDYNIGHTNVLSNPRGYDVNDLLNPQFDPTWTIDLS</sequence>
<evidence type="ECO:0000313" key="2">
    <source>
        <dbReference type="EMBL" id="KKL75758.1"/>
    </source>
</evidence>
<proteinExistence type="predicted"/>
<comment type="caution">
    <text evidence="2">The sequence shown here is derived from an EMBL/GenBank/DDBJ whole genome shotgun (WGS) entry which is preliminary data.</text>
</comment>
<gene>
    <name evidence="2" type="ORF">LCGC14_2051730</name>
</gene>
<protein>
    <recommendedName>
        <fullName evidence="1">Calcineurin-like phosphoesterase domain-containing protein</fullName>
    </recommendedName>
</protein>